<dbReference type="InParanoid" id="A0A2S8SRV8"/>
<accession>A0A2S8SRV8</accession>
<gene>
    <name evidence="1" type="ORF">B1R32_1104</name>
</gene>
<evidence type="ECO:0000313" key="1">
    <source>
        <dbReference type="EMBL" id="PQV63541.1"/>
    </source>
</evidence>
<keyword evidence="2" id="KW-1185">Reference proteome</keyword>
<organism evidence="1 2">
    <name type="scientific">Abditibacterium utsteinense</name>
    <dbReference type="NCBI Taxonomy" id="1960156"/>
    <lineage>
        <taxon>Bacteria</taxon>
        <taxon>Pseudomonadati</taxon>
        <taxon>Abditibacteriota</taxon>
        <taxon>Abditibacteriia</taxon>
        <taxon>Abditibacteriales</taxon>
        <taxon>Abditibacteriaceae</taxon>
        <taxon>Abditibacterium</taxon>
    </lineage>
</organism>
<sequence>MIQLNIGPLLPLSLTTTRHINRFSIHFTRRFLVLLSIILRGAISPAQTRIKFKWEKTPIKITSS</sequence>
<dbReference type="Proteomes" id="UP000237684">
    <property type="component" value="Unassembled WGS sequence"/>
</dbReference>
<protein>
    <submittedName>
        <fullName evidence="1">Uncharacterized protein</fullName>
    </submittedName>
</protein>
<name>A0A2S8SRV8_9BACT</name>
<dbReference type="RefSeq" id="WP_105483967.1">
    <property type="nucleotide sequence ID" value="NZ_NIGF01000010.1"/>
</dbReference>
<dbReference type="EMBL" id="NIGF01000010">
    <property type="protein sequence ID" value="PQV63541.1"/>
    <property type="molecule type" value="Genomic_DNA"/>
</dbReference>
<proteinExistence type="predicted"/>
<evidence type="ECO:0000313" key="2">
    <source>
        <dbReference type="Proteomes" id="UP000237684"/>
    </source>
</evidence>
<comment type="caution">
    <text evidence="1">The sequence shown here is derived from an EMBL/GenBank/DDBJ whole genome shotgun (WGS) entry which is preliminary data.</text>
</comment>
<reference evidence="1 2" key="1">
    <citation type="journal article" date="2018" name="Syst. Appl. Microbiol.">
        <title>Abditibacterium utsteinense sp. nov., the first cultivated member of candidate phylum FBP, isolated from ice-free Antarctic soil samples.</title>
        <authorList>
            <person name="Tahon G."/>
            <person name="Tytgat B."/>
            <person name="Lebbe L."/>
            <person name="Carlier A."/>
            <person name="Willems A."/>
        </authorList>
    </citation>
    <scope>NUCLEOTIDE SEQUENCE [LARGE SCALE GENOMIC DNA]</scope>
    <source>
        <strain evidence="1 2">LMG 29911</strain>
    </source>
</reference>
<dbReference type="AlphaFoldDB" id="A0A2S8SRV8"/>